<protein>
    <submittedName>
        <fullName evidence="1">Uncharacterized protein</fullName>
    </submittedName>
</protein>
<sequence length="99" mass="11466">MDDFWHNWRGTLFVSKKLVGTVTIWAHYNTYIPNLGRELRMQSQLSIDKFWSVIMNSQPCQLSLDLETILSNGRAVSVHIISSYTSQFMQLLGELNKDT</sequence>
<comment type="caution">
    <text evidence="1">The sequence shown here is derived from an EMBL/GenBank/DDBJ whole genome shotgun (WGS) entry which is preliminary data.</text>
</comment>
<reference evidence="1 2" key="1">
    <citation type="submission" date="2024-05" db="EMBL/GenBank/DDBJ databases">
        <authorList>
            <person name="Wallberg A."/>
        </authorList>
    </citation>
    <scope>NUCLEOTIDE SEQUENCE [LARGE SCALE GENOMIC DNA]</scope>
</reference>
<evidence type="ECO:0000313" key="1">
    <source>
        <dbReference type="EMBL" id="CAL4159897.1"/>
    </source>
</evidence>
<dbReference type="EMBL" id="CAXKWB010043802">
    <property type="protein sequence ID" value="CAL4159897.1"/>
    <property type="molecule type" value="Genomic_DNA"/>
</dbReference>
<dbReference type="Proteomes" id="UP001497623">
    <property type="component" value="Unassembled WGS sequence"/>
</dbReference>
<keyword evidence="2" id="KW-1185">Reference proteome</keyword>
<organism evidence="1 2">
    <name type="scientific">Meganyctiphanes norvegica</name>
    <name type="common">Northern krill</name>
    <name type="synonym">Thysanopoda norvegica</name>
    <dbReference type="NCBI Taxonomy" id="48144"/>
    <lineage>
        <taxon>Eukaryota</taxon>
        <taxon>Metazoa</taxon>
        <taxon>Ecdysozoa</taxon>
        <taxon>Arthropoda</taxon>
        <taxon>Crustacea</taxon>
        <taxon>Multicrustacea</taxon>
        <taxon>Malacostraca</taxon>
        <taxon>Eumalacostraca</taxon>
        <taxon>Eucarida</taxon>
        <taxon>Euphausiacea</taxon>
        <taxon>Euphausiidae</taxon>
        <taxon>Meganyctiphanes</taxon>
    </lineage>
</organism>
<feature type="non-terminal residue" evidence="1">
    <location>
        <position position="99"/>
    </location>
</feature>
<name>A0AAV2S832_MEGNR</name>
<proteinExistence type="predicted"/>
<gene>
    <name evidence="1" type="ORF">MNOR_LOCUS32350</name>
</gene>
<accession>A0AAV2S832</accession>
<evidence type="ECO:0000313" key="2">
    <source>
        <dbReference type="Proteomes" id="UP001497623"/>
    </source>
</evidence>
<dbReference type="AlphaFoldDB" id="A0AAV2S832"/>